<feature type="compositionally biased region" description="Basic and acidic residues" evidence="1">
    <location>
        <begin position="43"/>
        <end position="55"/>
    </location>
</feature>
<name>A0A9W8B3Q9_9FUNG</name>
<proteinExistence type="predicted"/>
<keyword evidence="3" id="KW-1185">Reference proteome</keyword>
<reference evidence="2" key="1">
    <citation type="submission" date="2022-07" db="EMBL/GenBank/DDBJ databases">
        <title>Phylogenomic reconstructions and comparative analyses of Kickxellomycotina fungi.</title>
        <authorList>
            <person name="Reynolds N.K."/>
            <person name="Stajich J.E."/>
            <person name="Barry K."/>
            <person name="Grigoriev I.V."/>
            <person name="Crous P."/>
            <person name="Smith M.E."/>
        </authorList>
    </citation>
    <scope>NUCLEOTIDE SEQUENCE</scope>
    <source>
        <strain evidence="2">RSA 567</strain>
    </source>
</reference>
<evidence type="ECO:0000313" key="2">
    <source>
        <dbReference type="EMBL" id="KAJ1982170.1"/>
    </source>
</evidence>
<comment type="caution">
    <text evidence="2">The sequence shown here is derived from an EMBL/GenBank/DDBJ whole genome shotgun (WGS) entry which is preliminary data.</text>
</comment>
<organism evidence="2 3">
    <name type="scientific">Dimargaris verticillata</name>
    <dbReference type="NCBI Taxonomy" id="2761393"/>
    <lineage>
        <taxon>Eukaryota</taxon>
        <taxon>Fungi</taxon>
        <taxon>Fungi incertae sedis</taxon>
        <taxon>Zoopagomycota</taxon>
        <taxon>Kickxellomycotina</taxon>
        <taxon>Dimargaritomycetes</taxon>
        <taxon>Dimargaritales</taxon>
        <taxon>Dimargaritaceae</taxon>
        <taxon>Dimargaris</taxon>
    </lineage>
</organism>
<dbReference type="OrthoDB" id="529205at2759"/>
<sequence length="110" mass="12613">MPAMTPLTRARLSHYIRVSHTRYTLRRFQSSSERNRPIGSHMSDNDASRIEKAKQELLSGKTKSPIDEAPGWSEELASDSEAIIKAETSDGENFEEMRKKTIEFVSKKHY</sequence>
<gene>
    <name evidence="2" type="ORF">H4R34_001805</name>
</gene>
<accession>A0A9W8B3Q9</accession>
<protein>
    <submittedName>
        <fullName evidence="2">Uncharacterized protein</fullName>
    </submittedName>
</protein>
<dbReference type="AlphaFoldDB" id="A0A9W8B3Q9"/>
<feature type="region of interest" description="Disordered" evidence="1">
    <location>
        <begin position="29"/>
        <end position="74"/>
    </location>
</feature>
<dbReference type="EMBL" id="JANBQB010000099">
    <property type="protein sequence ID" value="KAJ1982170.1"/>
    <property type="molecule type" value="Genomic_DNA"/>
</dbReference>
<dbReference type="Proteomes" id="UP001151582">
    <property type="component" value="Unassembled WGS sequence"/>
</dbReference>
<evidence type="ECO:0000313" key="3">
    <source>
        <dbReference type="Proteomes" id="UP001151582"/>
    </source>
</evidence>
<evidence type="ECO:0000256" key="1">
    <source>
        <dbReference type="SAM" id="MobiDB-lite"/>
    </source>
</evidence>